<dbReference type="Proteomes" id="UP000253498">
    <property type="component" value="Unassembled WGS sequence"/>
</dbReference>
<gene>
    <name evidence="2" type="ORF">EB03_02120</name>
</gene>
<comment type="caution">
    <text evidence="2">The sequence shown here is derived from an EMBL/GenBank/DDBJ whole genome shotgun (WGS) entry which is preliminary data.</text>
</comment>
<dbReference type="RefSeq" id="WP_096709697.1">
    <property type="nucleotide sequence ID" value="NZ_JBFCRC010000001.1"/>
</dbReference>
<feature type="compositionally biased region" description="Polar residues" evidence="1">
    <location>
        <begin position="79"/>
        <end position="89"/>
    </location>
</feature>
<evidence type="ECO:0000313" key="2">
    <source>
        <dbReference type="EMBL" id="RBT67356.1"/>
    </source>
</evidence>
<dbReference type="AlphaFoldDB" id="A0AB37I8F9"/>
<accession>A0AB37I8F9</accession>
<evidence type="ECO:0000256" key="1">
    <source>
        <dbReference type="SAM" id="MobiDB-lite"/>
    </source>
</evidence>
<evidence type="ECO:0000313" key="3">
    <source>
        <dbReference type="Proteomes" id="UP000253498"/>
    </source>
</evidence>
<proteinExistence type="predicted"/>
<name>A0AB37I8F9_ENTHR</name>
<sequence length="97" mass="11237">MFKKELDKVEREKVKAVKPYAMKVYAEIISKVTTLKDGIEPLQLEARKLINDNSKKPQKIRKKINQAQQKATIYLDQPDSLNMQNGQKLNSKKHSRA</sequence>
<dbReference type="EMBL" id="LESJ01000006">
    <property type="protein sequence ID" value="RBT67356.1"/>
    <property type="molecule type" value="Genomic_DNA"/>
</dbReference>
<reference evidence="2 3" key="1">
    <citation type="submission" date="2015-06" db="EMBL/GenBank/DDBJ databases">
        <title>The Genome Sequence of Enterococcus hirae 88EA1.</title>
        <authorList>
            <consortium name="The Broad Institute Genomics Platform"/>
            <consortium name="The Broad Institute Genome Sequencing Center for Infectious Disease"/>
            <person name="Earl A.M."/>
            <person name="Van Tyne D."/>
            <person name="Lebreton F."/>
            <person name="Saavedra J.T."/>
            <person name="Gilmore M.S."/>
            <person name="Manson McGuire A."/>
            <person name="Clock S."/>
            <person name="Crupain M."/>
            <person name="Rangan U."/>
            <person name="Young S."/>
            <person name="Abouelleil A."/>
            <person name="Cao P."/>
            <person name="Chapman S.B."/>
            <person name="Griggs A."/>
            <person name="Priest M."/>
            <person name="Shea T."/>
            <person name="Wortman J."/>
            <person name="Nusbaum C."/>
            <person name="Birren B."/>
        </authorList>
    </citation>
    <scope>NUCLEOTIDE SEQUENCE [LARGE SCALE GENOMIC DNA]</scope>
    <source>
        <strain evidence="2 3">88EA1</strain>
    </source>
</reference>
<feature type="region of interest" description="Disordered" evidence="1">
    <location>
        <begin position="75"/>
        <end position="97"/>
    </location>
</feature>
<organism evidence="2 3">
    <name type="scientific">Enterococcus hirae</name>
    <dbReference type="NCBI Taxonomy" id="1354"/>
    <lineage>
        <taxon>Bacteria</taxon>
        <taxon>Bacillati</taxon>
        <taxon>Bacillota</taxon>
        <taxon>Bacilli</taxon>
        <taxon>Lactobacillales</taxon>
        <taxon>Enterococcaceae</taxon>
        <taxon>Enterococcus</taxon>
    </lineage>
</organism>
<protein>
    <submittedName>
        <fullName evidence="2">Uncharacterized protein</fullName>
    </submittedName>
</protein>